<protein>
    <submittedName>
        <fullName evidence="2">Uncharacterized protein</fullName>
    </submittedName>
</protein>
<feature type="compositionally biased region" description="Low complexity" evidence="1">
    <location>
        <begin position="35"/>
        <end position="60"/>
    </location>
</feature>
<keyword evidence="3" id="KW-1185">Reference proteome</keyword>
<evidence type="ECO:0000256" key="1">
    <source>
        <dbReference type="SAM" id="MobiDB-lite"/>
    </source>
</evidence>
<evidence type="ECO:0000313" key="2">
    <source>
        <dbReference type="EMBL" id="MBJ8338241.1"/>
    </source>
</evidence>
<reference evidence="2" key="1">
    <citation type="submission" date="2020-12" db="EMBL/GenBank/DDBJ databases">
        <title>Antrihabitans popcorni sp. nov. and Antrihabitans auranticaus sp. nov., isolated from a larva cave.</title>
        <authorList>
            <person name="Lee S.D."/>
            <person name="Kim I.S."/>
        </authorList>
    </citation>
    <scope>NUCLEOTIDE SEQUENCE</scope>
    <source>
        <strain evidence="2">YC3-6</strain>
    </source>
</reference>
<dbReference type="EMBL" id="JAEMNV010000002">
    <property type="protein sequence ID" value="MBJ8338241.1"/>
    <property type="molecule type" value="Genomic_DNA"/>
</dbReference>
<sequence>MKRRGPLLTLAAAAVLGMALLITNISKQEEPNKPAPAAQSQPAVAESAGPAPTAGDAPAAAAPFPAKQDYVDNEIATATGVITLSITIEGDKAIAYACDGNTIETWLKGSAVGGELSLANADNTSRLDGRLDGPDLAGTLFIGDKSWPYVAAPVAPPAGIYVNTVDGSRQSWIVAADGTVTGVQRGPGGVTSPAPALSPNGTAVVDGETVTAVQVSGGDVDVF</sequence>
<proteinExistence type="predicted"/>
<feature type="region of interest" description="Disordered" evidence="1">
    <location>
        <begin position="29"/>
        <end position="60"/>
    </location>
</feature>
<name>A0A934NN16_9NOCA</name>
<organism evidence="2 3">
    <name type="scientific">Antrihabitans stalagmiti</name>
    <dbReference type="NCBI Taxonomy" id="2799499"/>
    <lineage>
        <taxon>Bacteria</taxon>
        <taxon>Bacillati</taxon>
        <taxon>Actinomycetota</taxon>
        <taxon>Actinomycetes</taxon>
        <taxon>Mycobacteriales</taxon>
        <taxon>Nocardiaceae</taxon>
        <taxon>Antrihabitans</taxon>
    </lineage>
</organism>
<accession>A0A934NN16</accession>
<dbReference type="Proteomes" id="UP000655868">
    <property type="component" value="Unassembled WGS sequence"/>
</dbReference>
<dbReference type="AlphaFoldDB" id="A0A934NN16"/>
<comment type="caution">
    <text evidence="2">The sequence shown here is derived from an EMBL/GenBank/DDBJ whole genome shotgun (WGS) entry which is preliminary data.</text>
</comment>
<gene>
    <name evidence="2" type="ORF">JGU71_05025</name>
</gene>
<dbReference type="RefSeq" id="WP_199702960.1">
    <property type="nucleotide sequence ID" value="NZ_JAEMNV010000002.1"/>
</dbReference>
<evidence type="ECO:0000313" key="3">
    <source>
        <dbReference type="Proteomes" id="UP000655868"/>
    </source>
</evidence>